<reference evidence="2" key="3">
    <citation type="submission" date="2023-05" db="EMBL/GenBank/DDBJ databases">
        <authorList>
            <person name="Smith C.H."/>
        </authorList>
    </citation>
    <scope>NUCLEOTIDE SEQUENCE</scope>
    <source>
        <strain evidence="2">CHS0354</strain>
        <tissue evidence="2">Mantle</tissue>
    </source>
</reference>
<comment type="caution">
    <text evidence="2">The sequence shown here is derived from an EMBL/GenBank/DDBJ whole genome shotgun (WGS) entry which is preliminary data.</text>
</comment>
<gene>
    <name evidence="2" type="ORF">CHS0354_015912</name>
</gene>
<sequence length="114" mass="13114">MLLMSLLEMLTIFQLSVSMLASIKRLIDFTFKAISDRTWYCSPSFFLMASTILNSRMNKLISLLYKEALTAFWILFISEYILGRTYLPCFNCISICSNSFKSLSSFKNSESTIP</sequence>
<organism evidence="2 3">
    <name type="scientific">Potamilus streckersoni</name>
    <dbReference type="NCBI Taxonomy" id="2493646"/>
    <lineage>
        <taxon>Eukaryota</taxon>
        <taxon>Metazoa</taxon>
        <taxon>Spiralia</taxon>
        <taxon>Lophotrochozoa</taxon>
        <taxon>Mollusca</taxon>
        <taxon>Bivalvia</taxon>
        <taxon>Autobranchia</taxon>
        <taxon>Heteroconchia</taxon>
        <taxon>Palaeoheterodonta</taxon>
        <taxon>Unionida</taxon>
        <taxon>Unionoidea</taxon>
        <taxon>Unionidae</taxon>
        <taxon>Ambleminae</taxon>
        <taxon>Lampsilini</taxon>
        <taxon>Potamilus</taxon>
    </lineage>
</organism>
<evidence type="ECO:0000313" key="2">
    <source>
        <dbReference type="EMBL" id="KAK3589886.1"/>
    </source>
</evidence>
<evidence type="ECO:0008006" key="4">
    <source>
        <dbReference type="Google" id="ProtNLM"/>
    </source>
</evidence>
<dbReference type="AlphaFoldDB" id="A0AAE0SDH7"/>
<evidence type="ECO:0000313" key="3">
    <source>
        <dbReference type="Proteomes" id="UP001195483"/>
    </source>
</evidence>
<feature type="signal peptide" evidence="1">
    <location>
        <begin position="1"/>
        <end position="18"/>
    </location>
</feature>
<feature type="chain" id="PRO_5042222761" description="ATP synthase F0 subunit 8" evidence="1">
    <location>
        <begin position="19"/>
        <end position="114"/>
    </location>
</feature>
<accession>A0AAE0SDH7</accession>
<evidence type="ECO:0000256" key="1">
    <source>
        <dbReference type="SAM" id="SignalP"/>
    </source>
</evidence>
<keyword evidence="1" id="KW-0732">Signal</keyword>
<keyword evidence="3" id="KW-1185">Reference proteome</keyword>
<proteinExistence type="predicted"/>
<name>A0AAE0SDH7_9BIVA</name>
<reference evidence="2" key="1">
    <citation type="journal article" date="2021" name="Genome Biol. Evol.">
        <title>A High-Quality Reference Genome for a Parasitic Bivalve with Doubly Uniparental Inheritance (Bivalvia: Unionida).</title>
        <authorList>
            <person name="Smith C.H."/>
        </authorList>
    </citation>
    <scope>NUCLEOTIDE SEQUENCE</scope>
    <source>
        <strain evidence="2">CHS0354</strain>
    </source>
</reference>
<dbReference type="EMBL" id="JAEAOA010000985">
    <property type="protein sequence ID" value="KAK3589886.1"/>
    <property type="molecule type" value="Genomic_DNA"/>
</dbReference>
<protein>
    <recommendedName>
        <fullName evidence="4">ATP synthase F0 subunit 8</fullName>
    </recommendedName>
</protein>
<dbReference type="Proteomes" id="UP001195483">
    <property type="component" value="Unassembled WGS sequence"/>
</dbReference>
<reference evidence="2" key="2">
    <citation type="journal article" date="2021" name="Genome Biol. Evol.">
        <title>Developing a high-quality reference genome for a parasitic bivalve with doubly uniparental inheritance (Bivalvia: Unionida).</title>
        <authorList>
            <person name="Smith C.H."/>
        </authorList>
    </citation>
    <scope>NUCLEOTIDE SEQUENCE</scope>
    <source>
        <strain evidence="2">CHS0354</strain>
        <tissue evidence="2">Mantle</tissue>
    </source>
</reference>